<evidence type="ECO:0000313" key="1">
    <source>
        <dbReference type="EMBL" id="GAE49529.1"/>
    </source>
</evidence>
<evidence type="ECO:0000313" key="2">
    <source>
        <dbReference type="Proteomes" id="UP000019143"/>
    </source>
</evidence>
<name>W4S0V2_9XANT</name>
<dbReference type="Proteomes" id="UP000019143">
    <property type="component" value="Unassembled WGS sequence"/>
</dbReference>
<organism evidence="1 2">
    <name type="scientific">Xanthomonas arboricola pv. pruni str. MAFF 311562</name>
    <dbReference type="NCBI Taxonomy" id="1414836"/>
    <lineage>
        <taxon>Bacteria</taxon>
        <taxon>Pseudomonadati</taxon>
        <taxon>Pseudomonadota</taxon>
        <taxon>Gammaproteobacteria</taxon>
        <taxon>Lysobacterales</taxon>
        <taxon>Lysobacteraceae</taxon>
        <taxon>Xanthomonas</taxon>
    </lineage>
</organism>
<dbReference type="AlphaFoldDB" id="W4S0V2"/>
<gene>
    <name evidence="1" type="ORF">XPU_1061</name>
</gene>
<accession>W4S0V2</accession>
<protein>
    <submittedName>
        <fullName evidence="1">Uncharacterized protein</fullName>
    </submittedName>
</protein>
<dbReference type="EMBL" id="BAVB01000215">
    <property type="protein sequence ID" value="GAE49529.1"/>
    <property type="molecule type" value="Genomic_DNA"/>
</dbReference>
<proteinExistence type="predicted"/>
<reference evidence="1 2" key="1">
    <citation type="submission" date="2014-01" db="EMBL/GenBank/DDBJ databases">
        <title>Genome sequence and analysis of Xanthomonas arboricola pv. pruni.</title>
        <authorList>
            <person name="Fujikawa T."/>
            <person name="Nakazono-Nagaoka E."/>
        </authorList>
    </citation>
    <scope>NUCLEOTIDE SEQUENCE [LARGE SCALE GENOMIC DNA]</scope>
    <source>
        <strain evidence="2">MAFF 311562</strain>
    </source>
</reference>
<comment type="caution">
    <text evidence="1">The sequence shown here is derived from an EMBL/GenBank/DDBJ whole genome shotgun (WGS) entry which is preliminary data.</text>
</comment>
<sequence length="69" mass="7647">MKTREYELTASGDWLKLTKDLNCLGGKRHNVGNTCLSGDVTPLTSCKIDICPLGCPQLAWPREDQGRKL</sequence>